<evidence type="ECO:0000256" key="7">
    <source>
        <dbReference type="SAM" id="Phobius"/>
    </source>
</evidence>
<dbReference type="Pfam" id="PF13520">
    <property type="entry name" value="AA_permease_2"/>
    <property type="match status" value="1"/>
</dbReference>
<feature type="transmembrane region" description="Helical" evidence="7">
    <location>
        <begin position="297"/>
        <end position="320"/>
    </location>
</feature>
<dbReference type="RefSeq" id="WP_051738053.1">
    <property type="nucleotide sequence ID" value="NZ_BAAAUZ010000064.1"/>
</dbReference>
<proteinExistence type="predicted"/>
<dbReference type="InterPro" id="IPR002293">
    <property type="entry name" value="AA/rel_permease1"/>
</dbReference>
<evidence type="ECO:0000313" key="8">
    <source>
        <dbReference type="EMBL" id="GLL14016.1"/>
    </source>
</evidence>
<feature type="transmembrane region" description="Helical" evidence="7">
    <location>
        <begin position="249"/>
        <end position="269"/>
    </location>
</feature>
<evidence type="ECO:0000256" key="6">
    <source>
        <dbReference type="SAM" id="MobiDB-lite"/>
    </source>
</evidence>
<feature type="transmembrane region" description="Helical" evidence="7">
    <location>
        <begin position="171"/>
        <end position="191"/>
    </location>
</feature>
<feature type="compositionally biased region" description="Low complexity" evidence="6">
    <location>
        <begin position="1"/>
        <end position="19"/>
    </location>
</feature>
<feature type="transmembrane region" description="Helical" evidence="7">
    <location>
        <begin position="211"/>
        <end position="229"/>
    </location>
</feature>
<name>A0A9W6L979_9PSEU</name>
<sequence>MTATPVVPSADPARSAAPDGLSRDSIGVAGIVFFIIAAAAPLTVVIALFPVIMGSGNGVGTAGAFLLVAAVLLVFAVGYVAMSRHVRNAGAFYSYVSLGLGRPLGLGAAGLAIFGYNAIQLGLYGGIGYYAHELVTGWIGVDLPWWLYSLVALAACLALGANHIHSGARVLGVLLFLETVVIVVLDVAILVNSPTPASQWSFDPISPTTVFAGAIGVALMFAHASFIGFEGSAIYSEEARDPRRTVPRATYIAVVFMGVFYAITAFLIVNSLGVGNAVGVAQDSGGDLVFVVSDSVLGGWMTGAFRVLIITSMFAAIVTFHNNVARYLFSLGRQGALPAALGRTHARKQSPVTACVVQTVMVGLVIVVFAIAGLDPYAALFTWMTGIGAVGIILLQFVASIAVFVWFRRTNHDKRVWNTVIAPLLGIAGLAPFLWFALTEIDVLLGTGGWLAALLVGLVFLSLLGATVWGLWLKRARPAVYDGLLTGVGDRA</sequence>
<keyword evidence="9" id="KW-1185">Reference proteome</keyword>
<evidence type="ECO:0000256" key="4">
    <source>
        <dbReference type="ARBA" id="ARBA00022989"/>
    </source>
</evidence>
<reference evidence="8" key="2">
    <citation type="submission" date="2023-01" db="EMBL/GenBank/DDBJ databases">
        <authorList>
            <person name="Sun Q."/>
            <person name="Evtushenko L."/>
        </authorList>
    </citation>
    <scope>NUCLEOTIDE SEQUENCE</scope>
    <source>
        <strain evidence="8">VKM Ac-1069</strain>
    </source>
</reference>
<evidence type="ECO:0000256" key="1">
    <source>
        <dbReference type="ARBA" id="ARBA00004651"/>
    </source>
</evidence>
<feature type="region of interest" description="Disordered" evidence="6">
    <location>
        <begin position="1"/>
        <end position="20"/>
    </location>
</feature>
<feature type="transmembrane region" description="Helical" evidence="7">
    <location>
        <begin position="103"/>
        <end position="125"/>
    </location>
</feature>
<gene>
    <name evidence="8" type="ORF">GCM10017577_51610</name>
</gene>
<evidence type="ECO:0000256" key="3">
    <source>
        <dbReference type="ARBA" id="ARBA00022692"/>
    </source>
</evidence>
<accession>A0A9W6L979</accession>
<organism evidence="8 9">
    <name type="scientific">Pseudonocardia halophobica</name>
    <dbReference type="NCBI Taxonomy" id="29401"/>
    <lineage>
        <taxon>Bacteria</taxon>
        <taxon>Bacillati</taxon>
        <taxon>Actinomycetota</taxon>
        <taxon>Actinomycetes</taxon>
        <taxon>Pseudonocardiales</taxon>
        <taxon>Pseudonocardiaceae</taxon>
        <taxon>Pseudonocardia</taxon>
    </lineage>
</organism>
<dbReference type="EMBL" id="BSFQ01000027">
    <property type="protein sequence ID" value="GLL14016.1"/>
    <property type="molecule type" value="Genomic_DNA"/>
</dbReference>
<comment type="subcellular location">
    <subcellularLocation>
        <location evidence="1">Cell membrane</location>
        <topology evidence="1">Multi-pass membrane protein</topology>
    </subcellularLocation>
</comment>
<evidence type="ECO:0000256" key="5">
    <source>
        <dbReference type="ARBA" id="ARBA00023136"/>
    </source>
</evidence>
<evidence type="ECO:0000313" key="9">
    <source>
        <dbReference type="Proteomes" id="UP001143463"/>
    </source>
</evidence>
<keyword evidence="4 7" id="KW-1133">Transmembrane helix</keyword>
<keyword evidence="3 7" id="KW-0812">Transmembrane</keyword>
<feature type="transmembrane region" description="Helical" evidence="7">
    <location>
        <begin position="352"/>
        <end position="374"/>
    </location>
</feature>
<dbReference type="GO" id="GO:0022857">
    <property type="term" value="F:transmembrane transporter activity"/>
    <property type="evidence" value="ECO:0007669"/>
    <property type="project" value="InterPro"/>
</dbReference>
<keyword evidence="2" id="KW-1003">Cell membrane</keyword>
<feature type="transmembrane region" description="Helical" evidence="7">
    <location>
        <begin position="59"/>
        <end position="82"/>
    </location>
</feature>
<dbReference type="PANTHER" id="PTHR42770:SF16">
    <property type="entry name" value="AMINO ACID PERMEASE"/>
    <property type="match status" value="1"/>
</dbReference>
<dbReference type="PIRSF" id="PIRSF006060">
    <property type="entry name" value="AA_transporter"/>
    <property type="match status" value="1"/>
</dbReference>
<feature type="transmembrane region" description="Helical" evidence="7">
    <location>
        <begin position="31"/>
        <end position="53"/>
    </location>
</feature>
<dbReference type="AlphaFoldDB" id="A0A9W6L979"/>
<protein>
    <submittedName>
        <fullName evidence="8">Amino acid permease</fullName>
    </submittedName>
</protein>
<dbReference type="InterPro" id="IPR050367">
    <property type="entry name" value="APC_superfamily"/>
</dbReference>
<feature type="transmembrane region" description="Helical" evidence="7">
    <location>
        <begin position="145"/>
        <end position="164"/>
    </location>
</feature>
<feature type="transmembrane region" description="Helical" evidence="7">
    <location>
        <begin position="450"/>
        <end position="472"/>
    </location>
</feature>
<feature type="transmembrane region" description="Helical" evidence="7">
    <location>
        <begin position="419"/>
        <end position="438"/>
    </location>
</feature>
<reference evidence="8" key="1">
    <citation type="journal article" date="2014" name="Int. J. Syst. Evol. Microbiol.">
        <title>Complete genome sequence of Corynebacterium casei LMG S-19264T (=DSM 44701T), isolated from a smear-ripened cheese.</title>
        <authorList>
            <consortium name="US DOE Joint Genome Institute (JGI-PGF)"/>
            <person name="Walter F."/>
            <person name="Albersmeier A."/>
            <person name="Kalinowski J."/>
            <person name="Ruckert C."/>
        </authorList>
    </citation>
    <scope>NUCLEOTIDE SEQUENCE</scope>
    <source>
        <strain evidence="8">VKM Ac-1069</strain>
    </source>
</reference>
<dbReference type="Gene3D" id="1.20.1740.10">
    <property type="entry name" value="Amino acid/polyamine transporter I"/>
    <property type="match status" value="1"/>
</dbReference>
<dbReference type="PANTHER" id="PTHR42770">
    <property type="entry name" value="AMINO ACID TRANSPORTER-RELATED"/>
    <property type="match status" value="1"/>
</dbReference>
<dbReference type="Proteomes" id="UP001143463">
    <property type="component" value="Unassembled WGS sequence"/>
</dbReference>
<evidence type="ECO:0000256" key="2">
    <source>
        <dbReference type="ARBA" id="ARBA00022475"/>
    </source>
</evidence>
<dbReference type="GO" id="GO:0005886">
    <property type="term" value="C:plasma membrane"/>
    <property type="evidence" value="ECO:0007669"/>
    <property type="project" value="UniProtKB-SubCell"/>
</dbReference>
<feature type="transmembrane region" description="Helical" evidence="7">
    <location>
        <begin position="380"/>
        <end position="407"/>
    </location>
</feature>
<comment type="caution">
    <text evidence="8">The sequence shown here is derived from an EMBL/GenBank/DDBJ whole genome shotgun (WGS) entry which is preliminary data.</text>
</comment>
<keyword evidence="5 7" id="KW-0472">Membrane</keyword>